<evidence type="ECO:0000313" key="3">
    <source>
        <dbReference type="EMBL" id="KAK7299005.1"/>
    </source>
</evidence>
<dbReference type="EMBL" id="JAYMYQ010000023">
    <property type="protein sequence ID" value="KAK7299005.1"/>
    <property type="molecule type" value="Genomic_DNA"/>
</dbReference>
<dbReference type="AlphaFoldDB" id="A0AAN9PGY3"/>
<evidence type="ECO:0000313" key="2">
    <source>
        <dbReference type="EMBL" id="KAK7298895.1"/>
    </source>
</evidence>
<gene>
    <name evidence="2" type="ORF">VNO77_46215</name>
    <name evidence="3" type="ORF">VNO77_46330</name>
</gene>
<dbReference type="Proteomes" id="UP001367508">
    <property type="component" value="Unassembled WGS sequence"/>
</dbReference>
<accession>A0AAN9PGY3</accession>
<comment type="caution">
    <text evidence="2">The sequence shown here is derived from an EMBL/GenBank/DDBJ whole genome shotgun (WGS) entry which is preliminary data.</text>
</comment>
<dbReference type="EMBL" id="JAYMYQ010000023">
    <property type="protein sequence ID" value="KAK7298895.1"/>
    <property type="molecule type" value="Genomic_DNA"/>
</dbReference>
<proteinExistence type="predicted"/>
<organism evidence="2 4">
    <name type="scientific">Canavalia gladiata</name>
    <name type="common">Sword bean</name>
    <name type="synonym">Dolichos gladiatus</name>
    <dbReference type="NCBI Taxonomy" id="3824"/>
    <lineage>
        <taxon>Eukaryota</taxon>
        <taxon>Viridiplantae</taxon>
        <taxon>Streptophyta</taxon>
        <taxon>Embryophyta</taxon>
        <taxon>Tracheophyta</taxon>
        <taxon>Spermatophyta</taxon>
        <taxon>Magnoliopsida</taxon>
        <taxon>eudicotyledons</taxon>
        <taxon>Gunneridae</taxon>
        <taxon>Pentapetalae</taxon>
        <taxon>rosids</taxon>
        <taxon>fabids</taxon>
        <taxon>Fabales</taxon>
        <taxon>Fabaceae</taxon>
        <taxon>Papilionoideae</taxon>
        <taxon>50 kb inversion clade</taxon>
        <taxon>NPAAA clade</taxon>
        <taxon>indigoferoid/millettioid clade</taxon>
        <taxon>Phaseoleae</taxon>
        <taxon>Canavalia</taxon>
    </lineage>
</organism>
<reference evidence="2 4" key="1">
    <citation type="submission" date="2024-01" db="EMBL/GenBank/DDBJ databases">
        <title>The genomes of 5 underutilized Papilionoideae crops provide insights into root nodulation and disease resistanc.</title>
        <authorList>
            <person name="Jiang F."/>
        </authorList>
    </citation>
    <scope>NUCLEOTIDE SEQUENCE [LARGE SCALE GENOMIC DNA]</scope>
    <source>
        <strain evidence="2">LVBAO_FW01</strain>
        <tissue evidence="2">Leaves</tissue>
    </source>
</reference>
<keyword evidence="4" id="KW-1185">Reference proteome</keyword>
<evidence type="ECO:0000313" key="4">
    <source>
        <dbReference type="Proteomes" id="UP001367508"/>
    </source>
</evidence>
<name>A0AAN9PGY3_CANGL</name>
<protein>
    <submittedName>
        <fullName evidence="2">Uncharacterized protein</fullName>
    </submittedName>
</protein>
<evidence type="ECO:0000256" key="1">
    <source>
        <dbReference type="SAM" id="MobiDB-lite"/>
    </source>
</evidence>
<feature type="region of interest" description="Disordered" evidence="1">
    <location>
        <begin position="1"/>
        <end position="20"/>
    </location>
</feature>
<sequence length="86" mass="9404">MLQQEPKLPGPGKKKNRLEEEAVTGSLELWEDVRVFLLISEPRVKKQGKAKEGYLSSLGTYSVGFPALPCLSSAHSRLSSSTSSEL</sequence>